<keyword evidence="3" id="KW-1185">Reference proteome</keyword>
<dbReference type="RefSeq" id="WP_163346288.1">
    <property type="nucleotide sequence ID" value="NZ_CP048409.1"/>
</dbReference>
<dbReference type="PROSITE" id="PS51257">
    <property type="entry name" value="PROKAR_LIPOPROTEIN"/>
    <property type="match status" value="1"/>
</dbReference>
<dbReference type="AlphaFoldDB" id="A0A6C0RE24"/>
<evidence type="ECO:0000313" key="2">
    <source>
        <dbReference type="EMBL" id="QIA08369.1"/>
    </source>
</evidence>
<reference evidence="2 3" key="1">
    <citation type="submission" date="2020-02" db="EMBL/GenBank/DDBJ databases">
        <title>Genome sequencing for Draconibacterium sp. strain M1.</title>
        <authorList>
            <person name="Park S.-J."/>
        </authorList>
    </citation>
    <scope>NUCLEOTIDE SEQUENCE [LARGE SCALE GENOMIC DNA]</scope>
    <source>
        <strain evidence="2 3">M1</strain>
    </source>
</reference>
<name>A0A6C0RE24_9BACT</name>
<feature type="chain" id="PRO_5025444537" evidence="1">
    <location>
        <begin position="22"/>
        <end position="176"/>
    </location>
</feature>
<gene>
    <name evidence="2" type="ORF">G0Q07_11890</name>
</gene>
<evidence type="ECO:0000256" key="1">
    <source>
        <dbReference type="SAM" id="SignalP"/>
    </source>
</evidence>
<protein>
    <submittedName>
        <fullName evidence="2">Uncharacterized protein</fullName>
    </submittedName>
</protein>
<organism evidence="2 3">
    <name type="scientific">Draconibacterium halophilum</name>
    <dbReference type="NCBI Taxonomy" id="2706887"/>
    <lineage>
        <taxon>Bacteria</taxon>
        <taxon>Pseudomonadati</taxon>
        <taxon>Bacteroidota</taxon>
        <taxon>Bacteroidia</taxon>
        <taxon>Marinilabiliales</taxon>
        <taxon>Prolixibacteraceae</taxon>
        <taxon>Draconibacterium</taxon>
    </lineage>
</organism>
<sequence length="176" mass="19493">MKRINILFAIALIAGFMACNKNDEAPTDDSIEGTYTGTLTASLKSAQGILPGSSNATMVVTKSGEELIQVHCFTDEIDTTFMLNYYEHNDSVMVCLNGEAFTEMYGHMMGQGHMGGGMMGDIGPNQSEWQHHMSDEHQPGDEHFGGFDRMNHSFGYKFDMVDGTSHYSMYFEGTKN</sequence>
<evidence type="ECO:0000313" key="3">
    <source>
        <dbReference type="Proteomes" id="UP000474630"/>
    </source>
</evidence>
<proteinExistence type="predicted"/>
<dbReference type="KEGG" id="drc:G0Q07_11890"/>
<accession>A0A6C0RE24</accession>
<dbReference type="EMBL" id="CP048409">
    <property type="protein sequence ID" value="QIA08369.1"/>
    <property type="molecule type" value="Genomic_DNA"/>
</dbReference>
<feature type="signal peptide" evidence="1">
    <location>
        <begin position="1"/>
        <end position="21"/>
    </location>
</feature>
<keyword evidence="1" id="KW-0732">Signal</keyword>
<dbReference type="Proteomes" id="UP000474630">
    <property type="component" value="Chromosome"/>
</dbReference>